<dbReference type="InterPro" id="IPR003808">
    <property type="entry name" value="Fe-S_metab-assoc_dom"/>
</dbReference>
<dbReference type="Proteomes" id="UP000032049">
    <property type="component" value="Unassembled WGS sequence"/>
</dbReference>
<evidence type="ECO:0000256" key="1">
    <source>
        <dbReference type="ARBA" id="ARBA00010282"/>
    </source>
</evidence>
<dbReference type="EMBL" id="JXRA01000024">
    <property type="protein sequence ID" value="KIO78086.1"/>
    <property type="molecule type" value="Genomic_DNA"/>
</dbReference>
<evidence type="ECO:0000259" key="2">
    <source>
        <dbReference type="Pfam" id="PF02657"/>
    </source>
</evidence>
<sequence>MTINEQQDEIIEEFEIFSDWMDKYENIIDMGKELPLIDAQYKIPENLIKGCQSSVWLHPEYKEGRIWFTADSDAIITKGLISMMVRVLSGHTPQEIIEADLYFINTIGLQSHLSPNRSNGLLAMLKQMKMYAMAFKSQG</sequence>
<name>A0A0D0GUG1_9SPHI</name>
<comment type="similarity">
    <text evidence="1">Belongs to the SufE family.</text>
</comment>
<evidence type="ECO:0000313" key="3">
    <source>
        <dbReference type="EMBL" id="KIO78086.1"/>
    </source>
</evidence>
<dbReference type="OrthoDB" id="9799320at2"/>
<dbReference type="PANTHER" id="PTHR43597">
    <property type="entry name" value="SULFUR ACCEPTOR PROTEIN CSDE"/>
    <property type="match status" value="1"/>
</dbReference>
<dbReference type="PANTHER" id="PTHR43597:SF5">
    <property type="entry name" value="SUFE-LIKE PROTEIN 2, CHLOROPLASTIC"/>
    <property type="match status" value="1"/>
</dbReference>
<comment type="caution">
    <text evidence="3">The sequence shown here is derived from an EMBL/GenBank/DDBJ whole genome shotgun (WGS) entry which is preliminary data.</text>
</comment>
<protein>
    <submittedName>
        <fullName evidence="3">Fe-S metabolism protein SufE</fullName>
    </submittedName>
</protein>
<reference evidence="3 4" key="1">
    <citation type="submission" date="2015-01" db="EMBL/GenBank/DDBJ databases">
        <title>Draft genome sequence of Pedobacter sp. NL19 isolated from sludge of an effluent treatment pond in an abandoned uranium mine.</title>
        <authorList>
            <person name="Santos T."/>
            <person name="Caetano T."/>
            <person name="Covas C."/>
            <person name="Cruz A."/>
            <person name="Mendo S."/>
        </authorList>
    </citation>
    <scope>NUCLEOTIDE SEQUENCE [LARGE SCALE GENOMIC DNA]</scope>
    <source>
        <strain evidence="3 4">NL19</strain>
    </source>
</reference>
<keyword evidence="4" id="KW-1185">Reference proteome</keyword>
<gene>
    <name evidence="3" type="ORF">TH53_05700</name>
</gene>
<dbReference type="Gene3D" id="3.90.1010.10">
    <property type="match status" value="1"/>
</dbReference>
<dbReference type="RefSeq" id="WP_041879416.1">
    <property type="nucleotide sequence ID" value="NZ_CP157278.1"/>
</dbReference>
<dbReference type="STRING" id="1503925.TH53_05700"/>
<organism evidence="3 4">
    <name type="scientific">Pedobacter lusitanus</name>
    <dbReference type="NCBI Taxonomy" id="1503925"/>
    <lineage>
        <taxon>Bacteria</taxon>
        <taxon>Pseudomonadati</taxon>
        <taxon>Bacteroidota</taxon>
        <taxon>Sphingobacteriia</taxon>
        <taxon>Sphingobacteriales</taxon>
        <taxon>Sphingobacteriaceae</taxon>
        <taxon>Pedobacter</taxon>
    </lineage>
</organism>
<dbReference type="Pfam" id="PF02657">
    <property type="entry name" value="SufE"/>
    <property type="match status" value="1"/>
</dbReference>
<dbReference type="AlphaFoldDB" id="A0A0D0GUG1"/>
<feature type="domain" description="Fe-S metabolism associated" evidence="2">
    <location>
        <begin position="11"/>
        <end position="130"/>
    </location>
</feature>
<evidence type="ECO:0000313" key="4">
    <source>
        <dbReference type="Proteomes" id="UP000032049"/>
    </source>
</evidence>
<accession>A0A0D0GUG1</accession>
<proteinExistence type="inferred from homology"/>
<dbReference type="SUPFAM" id="SSF82649">
    <property type="entry name" value="SufE/NifU"/>
    <property type="match status" value="1"/>
</dbReference>